<evidence type="ECO:0000256" key="5">
    <source>
        <dbReference type="ARBA" id="ARBA00023136"/>
    </source>
</evidence>
<feature type="transmembrane region" description="Helical" evidence="6">
    <location>
        <begin position="178"/>
        <end position="198"/>
    </location>
</feature>
<evidence type="ECO:0008006" key="9">
    <source>
        <dbReference type="Google" id="ProtNLM"/>
    </source>
</evidence>
<dbReference type="EMBL" id="NHOQ01001578">
    <property type="protein sequence ID" value="PWA23439.1"/>
    <property type="molecule type" value="Genomic_DNA"/>
</dbReference>
<dbReference type="STRING" id="33528.ENSGAFP00000012384"/>
<organism evidence="7 8">
    <name type="scientific">Gambusia affinis</name>
    <name type="common">Western mosquitofish</name>
    <name type="synonym">Heterandria affinis</name>
    <dbReference type="NCBI Taxonomy" id="33528"/>
    <lineage>
        <taxon>Eukaryota</taxon>
        <taxon>Metazoa</taxon>
        <taxon>Chordata</taxon>
        <taxon>Craniata</taxon>
        <taxon>Vertebrata</taxon>
        <taxon>Euteleostomi</taxon>
        <taxon>Actinopterygii</taxon>
        <taxon>Neopterygii</taxon>
        <taxon>Teleostei</taxon>
        <taxon>Neoteleostei</taxon>
        <taxon>Acanthomorphata</taxon>
        <taxon>Ovalentaria</taxon>
        <taxon>Atherinomorphae</taxon>
        <taxon>Cyprinodontiformes</taxon>
        <taxon>Poeciliidae</taxon>
        <taxon>Poeciliinae</taxon>
        <taxon>Gambusia</taxon>
    </lineage>
</organism>
<sequence>MAYYSLLLEQYLFARTKVNISWIRITSEESGKTSATSSPQRWRLSVEADGTFFFTKYPDNRFVVAFIERMMSDHAEQKSGPGLSRAVIAEMLLKNFEKLSDTDQKLFTYGPLYLGGNAGFAGLIANSLYRRALNIQAARIASNLPMAVLPFLTTTALYNAVVSEPLLSGDLNCPTCSLIRGALVGGVGGGVYPMLLALPLNFGLASRYSTTPMPEKGTMLRYLVEVSRPVFNKMRAVFLLQAFFGTYLGSRHFESYAKLAHITFGKEEGLQDAKRTHTSPRLVVGGLDPTPPHVFARTFDLRRQKKIMKPYKNFSLLEFIMLISHLSAFHLSFSTWFSGLSLSYDARILYNWCHEVSFGDVMFLTVLAEDGSGVEVVQDGAILLKRTLHLFPRHKLSNLSSQLHKFLNSKPVKQKY</sequence>
<keyword evidence="5 6" id="KW-0472">Membrane</keyword>
<keyword evidence="4" id="KW-0496">Mitochondrion</keyword>
<feature type="transmembrane region" description="Helical" evidence="6">
    <location>
        <begin position="140"/>
        <end position="158"/>
    </location>
</feature>
<reference evidence="7 8" key="1">
    <citation type="journal article" date="2018" name="G3 (Bethesda)">
        <title>A High-Quality Reference Genome for the Invasive Mosquitofish Gambusia affinis Using a Chicago Library.</title>
        <authorList>
            <person name="Hoffberg S.L."/>
            <person name="Troendle N.J."/>
            <person name="Glenn T.C."/>
            <person name="Mahmud O."/>
            <person name="Louha S."/>
            <person name="Chalopin D."/>
            <person name="Bennetzen J.L."/>
            <person name="Mauricio R."/>
        </authorList>
    </citation>
    <scope>NUCLEOTIDE SEQUENCE [LARGE SCALE GENOMIC DNA]</scope>
    <source>
        <strain evidence="7">NE01/NJP1002.9</strain>
        <tissue evidence="7">Muscle</tissue>
    </source>
</reference>
<feature type="transmembrane region" description="Helical" evidence="6">
    <location>
        <begin position="314"/>
        <end position="337"/>
    </location>
</feature>
<evidence type="ECO:0000313" key="7">
    <source>
        <dbReference type="EMBL" id="PWA23439.1"/>
    </source>
</evidence>
<evidence type="ECO:0000256" key="3">
    <source>
        <dbReference type="ARBA" id="ARBA00022989"/>
    </source>
</evidence>
<dbReference type="PANTHER" id="PTHR16296:SF2">
    <property type="entry name" value="TRANSMEMBRANE PROTEIN 126A"/>
    <property type="match status" value="1"/>
</dbReference>
<dbReference type="Pfam" id="PF07114">
    <property type="entry name" value="TMEM126"/>
    <property type="match status" value="1"/>
</dbReference>
<evidence type="ECO:0000256" key="4">
    <source>
        <dbReference type="ARBA" id="ARBA00023128"/>
    </source>
</evidence>
<comment type="caution">
    <text evidence="7">The sequence shown here is derived from an EMBL/GenBank/DDBJ whole genome shotgun (WGS) entry which is preliminary data.</text>
</comment>
<dbReference type="GO" id="GO:0031966">
    <property type="term" value="C:mitochondrial membrane"/>
    <property type="evidence" value="ECO:0007669"/>
    <property type="project" value="UniProtKB-SubCell"/>
</dbReference>
<gene>
    <name evidence="7" type="ORF">CCH79_00006038</name>
</gene>
<keyword evidence="2 6" id="KW-0812">Transmembrane</keyword>
<evidence type="ECO:0000313" key="8">
    <source>
        <dbReference type="Proteomes" id="UP000250572"/>
    </source>
</evidence>
<keyword evidence="8" id="KW-1185">Reference proteome</keyword>
<accession>A0A315VIX8</accession>
<protein>
    <recommendedName>
        <fullName evidence="9">Transmembrane protein 126A</fullName>
    </recommendedName>
</protein>
<dbReference type="InterPro" id="IPR009801">
    <property type="entry name" value="TMEM126"/>
</dbReference>
<evidence type="ECO:0000256" key="1">
    <source>
        <dbReference type="ARBA" id="ARBA00004225"/>
    </source>
</evidence>
<dbReference type="AlphaFoldDB" id="A0A315VIX8"/>
<evidence type="ECO:0000256" key="6">
    <source>
        <dbReference type="SAM" id="Phobius"/>
    </source>
</evidence>
<keyword evidence="3 6" id="KW-1133">Transmembrane helix</keyword>
<dbReference type="Proteomes" id="UP000250572">
    <property type="component" value="Unassembled WGS sequence"/>
</dbReference>
<proteinExistence type="predicted"/>
<dbReference type="PANTHER" id="PTHR16296">
    <property type="entry name" value="UNCHARACTERIZED HYPOTHALAMUS PROTEIN HT007"/>
    <property type="match status" value="1"/>
</dbReference>
<dbReference type="GO" id="GO:0032981">
    <property type="term" value="P:mitochondrial respiratory chain complex I assembly"/>
    <property type="evidence" value="ECO:0007669"/>
    <property type="project" value="TreeGrafter"/>
</dbReference>
<name>A0A315VIX8_GAMAF</name>
<comment type="subcellular location">
    <subcellularLocation>
        <location evidence="1">Mitochondrion membrane</location>
        <topology evidence="1">Multi-pass membrane protein</topology>
    </subcellularLocation>
</comment>
<feature type="transmembrane region" description="Helical" evidence="6">
    <location>
        <begin position="106"/>
        <end position="128"/>
    </location>
</feature>
<evidence type="ECO:0000256" key="2">
    <source>
        <dbReference type="ARBA" id="ARBA00022692"/>
    </source>
</evidence>